<dbReference type="OrthoDB" id="9792068at2"/>
<dbReference type="RefSeq" id="WP_078499330.1">
    <property type="nucleotide sequence ID" value="NZ_MSZX01000005.1"/>
</dbReference>
<protein>
    <recommendedName>
        <fullName evidence="3 6">Flagellar basal body rod protein FlgB</fullName>
    </recommendedName>
</protein>
<dbReference type="InterPro" id="IPR019776">
    <property type="entry name" value="Flagellar_basal_body_rod_CS"/>
</dbReference>
<dbReference type="PIRSF" id="PIRSF002889">
    <property type="entry name" value="Rod_FlgB"/>
    <property type="match status" value="1"/>
</dbReference>
<dbReference type="PANTHER" id="PTHR30435">
    <property type="entry name" value="FLAGELLAR PROTEIN"/>
    <property type="match status" value="1"/>
</dbReference>
<dbReference type="STRING" id="1324314.BVG16_14170"/>
<keyword evidence="8" id="KW-0969">Cilium</keyword>
<dbReference type="EMBL" id="MSZX01000005">
    <property type="protein sequence ID" value="OPA77589.1"/>
    <property type="molecule type" value="Genomic_DNA"/>
</dbReference>
<evidence type="ECO:0000259" key="7">
    <source>
        <dbReference type="Pfam" id="PF00460"/>
    </source>
</evidence>
<dbReference type="Proteomes" id="UP000190188">
    <property type="component" value="Unassembled WGS sequence"/>
</dbReference>
<evidence type="ECO:0000256" key="3">
    <source>
        <dbReference type="ARBA" id="ARBA00014376"/>
    </source>
</evidence>
<evidence type="ECO:0000256" key="6">
    <source>
        <dbReference type="PIRNR" id="PIRNR002889"/>
    </source>
</evidence>
<dbReference type="NCBIfam" id="TIGR01396">
    <property type="entry name" value="FlgB"/>
    <property type="match status" value="1"/>
</dbReference>
<proteinExistence type="inferred from homology"/>
<dbReference type="InterPro" id="IPR006300">
    <property type="entry name" value="FlgB"/>
</dbReference>
<evidence type="ECO:0000313" key="9">
    <source>
        <dbReference type="Proteomes" id="UP000190188"/>
    </source>
</evidence>
<dbReference type="PANTHER" id="PTHR30435:SF12">
    <property type="entry name" value="FLAGELLAR BASAL BODY ROD PROTEIN FLGB"/>
    <property type="match status" value="1"/>
</dbReference>
<evidence type="ECO:0000256" key="2">
    <source>
        <dbReference type="ARBA" id="ARBA00009677"/>
    </source>
</evidence>
<name>A0A1T2XCG7_9BACL</name>
<reference evidence="8 9" key="1">
    <citation type="submission" date="2017-01" db="EMBL/GenBank/DDBJ databases">
        <title>Genome analysis of Paenibacillus selenitrireducens ES3-24.</title>
        <authorList>
            <person name="Xu D."/>
            <person name="Yao R."/>
            <person name="Zheng S."/>
        </authorList>
    </citation>
    <scope>NUCLEOTIDE SEQUENCE [LARGE SCALE GENOMIC DNA]</scope>
    <source>
        <strain evidence="8 9">ES3-24</strain>
    </source>
</reference>
<dbReference type="InterPro" id="IPR001444">
    <property type="entry name" value="Flag_bb_rod_N"/>
</dbReference>
<gene>
    <name evidence="8" type="ORF">BVG16_14170</name>
</gene>
<dbReference type="GO" id="GO:0071978">
    <property type="term" value="P:bacterial-type flagellum-dependent swarming motility"/>
    <property type="evidence" value="ECO:0007669"/>
    <property type="project" value="TreeGrafter"/>
</dbReference>
<dbReference type="AlphaFoldDB" id="A0A1T2XCG7"/>
<accession>A0A1T2XCG7</accession>
<evidence type="ECO:0000256" key="5">
    <source>
        <dbReference type="ARBA" id="ARBA00024934"/>
    </source>
</evidence>
<comment type="similarity">
    <text evidence="2 6">Belongs to the flagella basal body rod proteins family.</text>
</comment>
<evidence type="ECO:0000256" key="1">
    <source>
        <dbReference type="ARBA" id="ARBA00004117"/>
    </source>
</evidence>
<dbReference type="PROSITE" id="PS00588">
    <property type="entry name" value="FLAGELLA_BB_ROD"/>
    <property type="match status" value="1"/>
</dbReference>
<keyword evidence="8" id="KW-0966">Cell projection</keyword>
<comment type="subunit">
    <text evidence="6">The basal body constitutes a major portion of the flagellar organelle and consists of a number of rings mounted on a central rod.</text>
</comment>
<organism evidence="8 9">
    <name type="scientific">Paenibacillus selenitireducens</name>
    <dbReference type="NCBI Taxonomy" id="1324314"/>
    <lineage>
        <taxon>Bacteria</taxon>
        <taxon>Bacillati</taxon>
        <taxon>Bacillota</taxon>
        <taxon>Bacilli</taxon>
        <taxon>Bacillales</taxon>
        <taxon>Paenibacillaceae</taxon>
        <taxon>Paenibacillus</taxon>
    </lineage>
</organism>
<sequence>MKLLSGASFDRLQGAIDTSNLRQKVISNNIANAETPNFKRSEVAFETILEQEMSGDSGSLVGNRTDPRHFYIGPNSASTSTPQVNTDQNTTYNNNLNNVDIDREMSQLAQNQLKYNALIQQLNHDIKMKRLVVEGR</sequence>
<comment type="subcellular location">
    <subcellularLocation>
        <location evidence="1 6">Bacterial flagellum basal body</location>
    </subcellularLocation>
</comment>
<keyword evidence="9" id="KW-1185">Reference proteome</keyword>
<keyword evidence="4 6" id="KW-0975">Bacterial flagellum</keyword>
<evidence type="ECO:0000256" key="4">
    <source>
        <dbReference type="ARBA" id="ARBA00023143"/>
    </source>
</evidence>
<dbReference type="Pfam" id="PF00460">
    <property type="entry name" value="Flg_bb_rod"/>
    <property type="match status" value="1"/>
</dbReference>
<keyword evidence="8" id="KW-0282">Flagellum</keyword>
<evidence type="ECO:0000313" key="8">
    <source>
        <dbReference type="EMBL" id="OPA77589.1"/>
    </source>
</evidence>
<feature type="domain" description="Flagellar basal body rod protein N-terminal" evidence="7">
    <location>
        <begin position="20"/>
        <end position="39"/>
    </location>
</feature>
<comment type="caution">
    <text evidence="8">The sequence shown here is derived from an EMBL/GenBank/DDBJ whole genome shotgun (WGS) entry which is preliminary data.</text>
</comment>
<dbReference type="GO" id="GO:0030694">
    <property type="term" value="C:bacterial-type flagellum basal body, rod"/>
    <property type="evidence" value="ECO:0007669"/>
    <property type="project" value="InterPro"/>
</dbReference>
<comment type="function">
    <text evidence="5 6">Structural component of flagellum, the bacterial motility apparatus. Part of the rod structure of flagellar basal body.</text>
</comment>